<dbReference type="PANTHER" id="PTHR47123:SF28">
    <property type="entry name" value="F-BOX DOMAIN-CONTAINING PROTEIN"/>
    <property type="match status" value="1"/>
</dbReference>
<comment type="caution">
    <text evidence="1">The sequence shown here is derived from an EMBL/GenBank/DDBJ whole genome shotgun (WGS) entry which is preliminary data.</text>
</comment>
<dbReference type="AlphaFoldDB" id="A0AAW1YI39"/>
<dbReference type="InterPro" id="IPR036047">
    <property type="entry name" value="F-box-like_dom_sf"/>
</dbReference>
<dbReference type="Gene3D" id="1.20.1280.50">
    <property type="match status" value="1"/>
</dbReference>
<proteinExistence type="predicted"/>
<name>A0AAW1YI39_RUBAR</name>
<accession>A0AAW1YI39</accession>
<dbReference type="SUPFAM" id="SSF81383">
    <property type="entry name" value="F-box domain"/>
    <property type="match status" value="1"/>
</dbReference>
<sequence length="121" mass="13635">MDSVKWSDLPKELWPIIGKFLHTRIDVLRFRSVCSLWRSSRPPFERPRCCDDPPLVMEDTSQNMCSFPNTRPPPPLPLKFSSAGAGDGGAKNQALLFQSTTYRMESLIDYPSGSQSKPCSK</sequence>
<dbReference type="EMBL" id="JBEDUW010000001">
    <property type="protein sequence ID" value="KAK9948291.1"/>
    <property type="molecule type" value="Genomic_DNA"/>
</dbReference>
<dbReference type="Proteomes" id="UP001457282">
    <property type="component" value="Unassembled WGS sequence"/>
</dbReference>
<evidence type="ECO:0000313" key="2">
    <source>
        <dbReference type="Proteomes" id="UP001457282"/>
    </source>
</evidence>
<reference evidence="1 2" key="1">
    <citation type="journal article" date="2023" name="G3 (Bethesda)">
        <title>A chromosome-length genome assembly and annotation of blackberry (Rubus argutus, cv. 'Hillquist').</title>
        <authorList>
            <person name="Bruna T."/>
            <person name="Aryal R."/>
            <person name="Dudchenko O."/>
            <person name="Sargent D.J."/>
            <person name="Mead D."/>
            <person name="Buti M."/>
            <person name="Cavallini A."/>
            <person name="Hytonen T."/>
            <person name="Andres J."/>
            <person name="Pham M."/>
            <person name="Weisz D."/>
            <person name="Mascagni F."/>
            <person name="Usai G."/>
            <person name="Natali L."/>
            <person name="Bassil N."/>
            <person name="Fernandez G.E."/>
            <person name="Lomsadze A."/>
            <person name="Armour M."/>
            <person name="Olukolu B."/>
            <person name="Poorten T."/>
            <person name="Britton C."/>
            <person name="Davik J."/>
            <person name="Ashrafi H."/>
            <person name="Aiden E.L."/>
            <person name="Borodovsky M."/>
            <person name="Worthington M."/>
        </authorList>
    </citation>
    <scope>NUCLEOTIDE SEQUENCE [LARGE SCALE GENOMIC DNA]</scope>
    <source>
        <strain evidence="1">PI 553951</strain>
    </source>
</reference>
<dbReference type="InterPro" id="IPR051304">
    <property type="entry name" value="SCF_F-box_domain"/>
</dbReference>
<protein>
    <recommendedName>
        <fullName evidence="3">F-box domain-containing protein</fullName>
    </recommendedName>
</protein>
<evidence type="ECO:0000313" key="1">
    <source>
        <dbReference type="EMBL" id="KAK9948291.1"/>
    </source>
</evidence>
<gene>
    <name evidence="1" type="ORF">M0R45_003875</name>
</gene>
<organism evidence="1 2">
    <name type="scientific">Rubus argutus</name>
    <name type="common">Southern blackberry</name>
    <dbReference type="NCBI Taxonomy" id="59490"/>
    <lineage>
        <taxon>Eukaryota</taxon>
        <taxon>Viridiplantae</taxon>
        <taxon>Streptophyta</taxon>
        <taxon>Embryophyta</taxon>
        <taxon>Tracheophyta</taxon>
        <taxon>Spermatophyta</taxon>
        <taxon>Magnoliopsida</taxon>
        <taxon>eudicotyledons</taxon>
        <taxon>Gunneridae</taxon>
        <taxon>Pentapetalae</taxon>
        <taxon>rosids</taxon>
        <taxon>fabids</taxon>
        <taxon>Rosales</taxon>
        <taxon>Rosaceae</taxon>
        <taxon>Rosoideae</taxon>
        <taxon>Rosoideae incertae sedis</taxon>
        <taxon>Rubus</taxon>
    </lineage>
</organism>
<evidence type="ECO:0008006" key="3">
    <source>
        <dbReference type="Google" id="ProtNLM"/>
    </source>
</evidence>
<dbReference type="PANTHER" id="PTHR47123">
    <property type="entry name" value="F-BOX PROTEIN SKIP23"/>
    <property type="match status" value="1"/>
</dbReference>
<keyword evidence="2" id="KW-1185">Reference proteome</keyword>